<reference evidence="4" key="1">
    <citation type="submission" date="2023-03" db="EMBL/GenBank/DDBJ databases">
        <title>Electrophorus voltai genome.</title>
        <authorList>
            <person name="Bian C."/>
        </authorList>
    </citation>
    <scope>NUCLEOTIDE SEQUENCE</scope>
    <source>
        <strain evidence="4">CB-2022</strain>
        <tissue evidence="4">Muscle</tissue>
    </source>
</reference>
<proteinExistence type="predicted"/>
<dbReference type="EMBL" id="JAROKS010000019">
    <property type="protein sequence ID" value="KAK1792506.1"/>
    <property type="molecule type" value="Genomic_DNA"/>
</dbReference>
<evidence type="ECO:0000313" key="4">
    <source>
        <dbReference type="EMBL" id="KAK1792506.1"/>
    </source>
</evidence>
<gene>
    <name evidence="4" type="ORF">P4O66_012435</name>
</gene>
<name>A0AAD8Z6R2_9TELE</name>
<dbReference type="GO" id="GO:0016020">
    <property type="term" value="C:membrane"/>
    <property type="evidence" value="ECO:0007669"/>
    <property type="project" value="InterPro"/>
</dbReference>
<dbReference type="Pfam" id="PF20908">
    <property type="entry name" value="UfSP2_N"/>
    <property type="match status" value="1"/>
</dbReference>
<dbReference type="SMART" id="SM00202">
    <property type="entry name" value="SR"/>
    <property type="match status" value="1"/>
</dbReference>
<comment type="caution">
    <text evidence="4">The sequence shown here is derived from an EMBL/GenBank/DDBJ whole genome shotgun (WGS) entry which is preliminary data.</text>
</comment>
<dbReference type="SUPFAM" id="SSF56487">
    <property type="entry name" value="SRCR-like"/>
    <property type="match status" value="1"/>
</dbReference>
<comment type="caution">
    <text evidence="2">Lacks conserved residue(s) required for the propagation of feature annotation.</text>
</comment>
<evidence type="ECO:0000259" key="3">
    <source>
        <dbReference type="PROSITE" id="PS50287"/>
    </source>
</evidence>
<keyword evidence="1" id="KW-1015">Disulfide bond</keyword>
<sequence>MSYICLTFSDLMIHSVLQMRMSVVLWFTVVLMMRLSETNHCAAIVEMYFSSEWKKAASDHWSWQEAAVACRQLKFGSAVTATCLHQGGDQHGWGFGICVIKTIAFVQVLAGMICSERLVQPTISFSAPIRPSRGLQGPEMFRGHSFTITCSTQPQYPGGSFHLTLSWTNQSYAQTAVNHSASFLFPTADDYQHGNYSETQMIFESELFLVEEGWNFVNYIRNISSESEPLSLTITGHFCFALARSVCRGLVGALRRQLLDMEDAVLRHRKGSSLLAPQAFHFPLPTPGNLITVVYPAGVAESQLLSEREAIHTHTHTQMLSLSS</sequence>
<evidence type="ECO:0000313" key="5">
    <source>
        <dbReference type="Proteomes" id="UP001239994"/>
    </source>
</evidence>
<dbReference type="InterPro" id="IPR036772">
    <property type="entry name" value="SRCR-like_dom_sf"/>
</dbReference>
<dbReference type="InterPro" id="IPR049387">
    <property type="entry name" value="UFSP2-like_2nd"/>
</dbReference>
<dbReference type="Gene3D" id="3.10.250.10">
    <property type="entry name" value="SRCR-like domain"/>
    <property type="match status" value="1"/>
</dbReference>
<evidence type="ECO:0000256" key="2">
    <source>
        <dbReference type="PROSITE-ProRule" id="PRU00196"/>
    </source>
</evidence>
<dbReference type="AlphaFoldDB" id="A0AAD8Z6R2"/>
<feature type="domain" description="SRCR" evidence="3">
    <location>
        <begin position="33"/>
        <end position="81"/>
    </location>
</feature>
<accession>A0AAD8Z6R2</accession>
<dbReference type="Pfam" id="PF00530">
    <property type="entry name" value="SRCR"/>
    <property type="match status" value="1"/>
</dbReference>
<evidence type="ECO:0000256" key="1">
    <source>
        <dbReference type="ARBA" id="ARBA00023157"/>
    </source>
</evidence>
<protein>
    <recommendedName>
        <fullName evidence="3">SRCR domain-containing protein</fullName>
    </recommendedName>
</protein>
<dbReference type="InterPro" id="IPR001190">
    <property type="entry name" value="SRCR"/>
</dbReference>
<dbReference type="Proteomes" id="UP001239994">
    <property type="component" value="Unassembled WGS sequence"/>
</dbReference>
<dbReference type="PROSITE" id="PS50287">
    <property type="entry name" value="SRCR_2"/>
    <property type="match status" value="1"/>
</dbReference>
<organism evidence="4 5">
    <name type="scientific">Electrophorus voltai</name>
    <dbReference type="NCBI Taxonomy" id="2609070"/>
    <lineage>
        <taxon>Eukaryota</taxon>
        <taxon>Metazoa</taxon>
        <taxon>Chordata</taxon>
        <taxon>Craniata</taxon>
        <taxon>Vertebrata</taxon>
        <taxon>Euteleostomi</taxon>
        <taxon>Actinopterygii</taxon>
        <taxon>Neopterygii</taxon>
        <taxon>Teleostei</taxon>
        <taxon>Ostariophysi</taxon>
        <taxon>Gymnotiformes</taxon>
        <taxon>Gymnotoidei</taxon>
        <taxon>Gymnotidae</taxon>
        <taxon>Electrophorus</taxon>
    </lineage>
</organism>
<keyword evidence="5" id="KW-1185">Reference proteome</keyword>